<name>A0A2M3ZU67_9DIPT</name>
<evidence type="ECO:0000313" key="2">
    <source>
        <dbReference type="EMBL" id="MBW32117.1"/>
    </source>
</evidence>
<evidence type="ECO:0000256" key="1">
    <source>
        <dbReference type="SAM" id="SignalP"/>
    </source>
</evidence>
<feature type="signal peptide" evidence="1">
    <location>
        <begin position="1"/>
        <end position="19"/>
    </location>
</feature>
<organism evidence="2">
    <name type="scientific">Anopheles braziliensis</name>
    <dbReference type="NCBI Taxonomy" id="58242"/>
    <lineage>
        <taxon>Eukaryota</taxon>
        <taxon>Metazoa</taxon>
        <taxon>Ecdysozoa</taxon>
        <taxon>Arthropoda</taxon>
        <taxon>Hexapoda</taxon>
        <taxon>Insecta</taxon>
        <taxon>Pterygota</taxon>
        <taxon>Neoptera</taxon>
        <taxon>Endopterygota</taxon>
        <taxon>Diptera</taxon>
        <taxon>Nematocera</taxon>
        <taxon>Culicoidea</taxon>
        <taxon>Culicidae</taxon>
        <taxon>Anophelinae</taxon>
        <taxon>Anopheles</taxon>
    </lineage>
</organism>
<dbReference type="EMBL" id="GGFM01011366">
    <property type="protein sequence ID" value="MBW32117.1"/>
    <property type="molecule type" value="Transcribed_RNA"/>
</dbReference>
<reference evidence="2" key="1">
    <citation type="submission" date="2018-01" db="EMBL/GenBank/DDBJ databases">
        <title>An insight into the sialome of Amazonian anophelines.</title>
        <authorList>
            <person name="Ribeiro J.M."/>
            <person name="Scarpassa V."/>
            <person name="Calvo E."/>
        </authorList>
    </citation>
    <scope>NUCLEOTIDE SEQUENCE</scope>
    <source>
        <tissue evidence="2">Salivary glands</tissue>
    </source>
</reference>
<dbReference type="AlphaFoldDB" id="A0A2M3ZU67"/>
<proteinExistence type="predicted"/>
<protein>
    <submittedName>
        <fullName evidence="2">Putative secreted peptide</fullName>
    </submittedName>
</protein>
<accession>A0A2M3ZU67</accession>
<keyword evidence="1" id="KW-0732">Signal</keyword>
<sequence>MTASLLLLLPAELLWRLWPLRFRRAYSAFLRLRSIHCSGDSFSNRSFALAAFFANRMALCSGVSFARDTRIRSASFANRTARCSGVSIARRIRSRAALRA</sequence>
<feature type="chain" id="PRO_5014921463" evidence="1">
    <location>
        <begin position="20"/>
        <end position="100"/>
    </location>
</feature>